<evidence type="ECO:0000256" key="6">
    <source>
        <dbReference type="ARBA" id="ARBA00022989"/>
    </source>
</evidence>
<dbReference type="SFLD" id="SFLDS00052">
    <property type="entry name" value="Ferric_Reductase_Domain"/>
    <property type="match status" value="1"/>
</dbReference>
<dbReference type="SUPFAM" id="SSF52343">
    <property type="entry name" value="Ferredoxin reductase-like, C-terminal NADP-linked domain"/>
    <property type="match status" value="1"/>
</dbReference>
<dbReference type="SFLD" id="SFLDG01168">
    <property type="entry name" value="Ferric_reductase_subgroup_(FRE"/>
    <property type="match status" value="1"/>
</dbReference>
<dbReference type="Pfam" id="PF01794">
    <property type="entry name" value="Ferric_reduct"/>
    <property type="match status" value="1"/>
</dbReference>
<feature type="region of interest" description="Disordered" evidence="11">
    <location>
        <begin position="48"/>
        <end position="88"/>
    </location>
</feature>
<protein>
    <recommendedName>
        <fullName evidence="13">FAD-binding FR-type domain-containing protein</fullName>
    </recommendedName>
</protein>
<dbReference type="InterPro" id="IPR013130">
    <property type="entry name" value="Fe3_Rdtase_TM_dom"/>
</dbReference>
<dbReference type="InterPro" id="IPR013112">
    <property type="entry name" value="FAD-bd_8"/>
</dbReference>
<evidence type="ECO:0000256" key="4">
    <source>
        <dbReference type="ARBA" id="ARBA00022692"/>
    </source>
</evidence>
<evidence type="ECO:0000259" key="13">
    <source>
        <dbReference type="PROSITE" id="PS51384"/>
    </source>
</evidence>
<dbReference type="STRING" id="913774.A0A0C3DX84"/>
<feature type="transmembrane region" description="Helical" evidence="12">
    <location>
        <begin position="149"/>
        <end position="169"/>
    </location>
</feature>
<keyword evidence="15" id="KW-1185">Reference proteome</keyword>
<name>A0A0C3DX84_OIDMZ</name>
<evidence type="ECO:0000256" key="5">
    <source>
        <dbReference type="ARBA" id="ARBA00022982"/>
    </source>
</evidence>
<feature type="transmembrane region" description="Helical" evidence="12">
    <location>
        <begin position="12"/>
        <end position="30"/>
    </location>
</feature>
<feature type="transmembrane region" description="Helical" evidence="12">
    <location>
        <begin position="197"/>
        <end position="216"/>
    </location>
</feature>
<dbReference type="HOGENOM" id="CLU_010365_5_1_1"/>
<feature type="transmembrane region" description="Helical" evidence="12">
    <location>
        <begin position="236"/>
        <end position="254"/>
    </location>
</feature>
<keyword evidence="4 12" id="KW-0812">Transmembrane</keyword>
<accession>A0A0C3DX84</accession>
<feature type="domain" description="FAD-binding FR-type" evidence="13">
    <location>
        <begin position="306"/>
        <end position="428"/>
    </location>
</feature>
<dbReference type="Pfam" id="PF08022">
    <property type="entry name" value="FAD_binding_8"/>
    <property type="match status" value="1"/>
</dbReference>
<gene>
    <name evidence="14" type="ORF">OIDMADRAFT_191212</name>
</gene>
<proteinExistence type="inferred from homology"/>
<reference evidence="15" key="2">
    <citation type="submission" date="2015-01" db="EMBL/GenBank/DDBJ databases">
        <title>Evolutionary Origins and Diversification of the Mycorrhizal Mutualists.</title>
        <authorList>
            <consortium name="DOE Joint Genome Institute"/>
            <consortium name="Mycorrhizal Genomics Consortium"/>
            <person name="Kohler A."/>
            <person name="Kuo A."/>
            <person name="Nagy L.G."/>
            <person name="Floudas D."/>
            <person name="Copeland A."/>
            <person name="Barry K.W."/>
            <person name="Cichocki N."/>
            <person name="Veneault-Fourrey C."/>
            <person name="LaButti K."/>
            <person name="Lindquist E.A."/>
            <person name="Lipzen A."/>
            <person name="Lundell T."/>
            <person name="Morin E."/>
            <person name="Murat C."/>
            <person name="Riley R."/>
            <person name="Ohm R."/>
            <person name="Sun H."/>
            <person name="Tunlid A."/>
            <person name="Henrissat B."/>
            <person name="Grigoriev I.V."/>
            <person name="Hibbett D.S."/>
            <person name="Martin F."/>
        </authorList>
    </citation>
    <scope>NUCLEOTIDE SEQUENCE [LARGE SCALE GENOMIC DNA]</scope>
    <source>
        <strain evidence="15">Zn</strain>
    </source>
</reference>
<dbReference type="OrthoDB" id="17725at2759"/>
<organism evidence="14 15">
    <name type="scientific">Oidiodendron maius (strain Zn)</name>
    <dbReference type="NCBI Taxonomy" id="913774"/>
    <lineage>
        <taxon>Eukaryota</taxon>
        <taxon>Fungi</taxon>
        <taxon>Dikarya</taxon>
        <taxon>Ascomycota</taxon>
        <taxon>Pezizomycotina</taxon>
        <taxon>Leotiomycetes</taxon>
        <taxon>Leotiomycetes incertae sedis</taxon>
        <taxon>Myxotrichaceae</taxon>
        <taxon>Oidiodendron</taxon>
    </lineage>
</organism>
<evidence type="ECO:0000256" key="1">
    <source>
        <dbReference type="ARBA" id="ARBA00004141"/>
    </source>
</evidence>
<feature type="compositionally biased region" description="Basic and acidic residues" evidence="11">
    <location>
        <begin position="74"/>
        <end position="88"/>
    </location>
</feature>
<evidence type="ECO:0000256" key="9">
    <source>
        <dbReference type="ARBA" id="ARBA00023136"/>
    </source>
</evidence>
<keyword evidence="6 12" id="KW-1133">Transmembrane helix</keyword>
<keyword evidence="8" id="KW-0406">Ion transport</keyword>
<keyword evidence="10" id="KW-0325">Glycoprotein</keyword>
<evidence type="ECO:0000256" key="3">
    <source>
        <dbReference type="ARBA" id="ARBA00022448"/>
    </source>
</evidence>
<evidence type="ECO:0000313" key="15">
    <source>
        <dbReference type="Proteomes" id="UP000054321"/>
    </source>
</evidence>
<dbReference type="CDD" id="cd06186">
    <property type="entry name" value="NOX_Duox_like_FAD_NADP"/>
    <property type="match status" value="1"/>
</dbReference>
<dbReference type="PANTHER" id="PTHR32361:SF9">
    <property type="entry name" value="FERRIC REDUCTASE TRANSMEMBRANE COMPONENT 3-RELATED"/>
    <property type="match status" value="1"/>
</dbReference>
<dbReference type="GO" id="GO:0006826">
    <property type="term" value="P:iron ion transport"/>
    <property type="evidence" value="ECO:0007669"/>
    <property type="project" value="TreeGrafter"/>
</dbReference>
<feature type="transmembrane region" description="Helical" evidence="12">
    <location>
        <begin position="124"/>
        <end position="143"/>
    </location>
</feature>
<sequence length="576" mass="63764">MEEVRYSRRLILTYQLVVWGVVLLLAAVRWTRTILRERRRASLNILETDDDTEESSSSRSSTLHDALSVSAPAKDADERTPLLPRDPKSQPRKSILVYIKAILIYQPPPIPFINKTLPSNGTSLVLLAFIGLNAFYTFFRISFTIPELFVLADRCGLVFVANLPLLYLISAKNQPLRLLTGHSYEFLNIFHRRLGELLGLQVAIHAVGMIVVWYTVLGPYGLTLGQFLSRREVSLGLTALAAYQFIYLTSLGSFREKAYEVFLASHVVLQAVGLFFLYIHTPGSRVYVGIALAIFVIDRLVYRIWVKSTTAEVIASVMEDGQAVKLSAEIPLAPVTRFSRVFGKSLTYGWKAADHALICIPSLARKYIFQSHPLVISSAAPSPGANVAQLDFLIRVKEGFSLDLLNKVRKQDRLRVQLDGPYGSSLTRTMLNDSDLAILVAGGSGIAVAWPLLQYVVDLNRSDEASGVPSFALRTRKIALVWVMRKSAHVSWVGQAALDEVEGSGVDVVLPVATDDQAEPDLEAVVGDLVKRYGRGKKIGIVASGPETLTRNVRNVCAAMVWQGRDVNVRIEKSGW</sequence>
<evidence type="ECO:0000256" key="12">
    <source>
        <dbReference type="SAM" id="Phobius"/>
    </source>
</evidence>
<evidence type="ECO:0000256" key="7">
    <source>
        <dbReference type="ARBA" id="ARBA00023002"/>
    </source>
</evidence>
<dbReference type="InterPro" id="IPR017927">
    <property type="entry name" value="FAD-bd_FR_type"/>
</dbReference>
<feature type="transmembrane region" description="Helical" evidence="12">
    <location>
        <begin position="261"/>
        <end position="279"/>
    </location>
</feature>
<evidence type="ECO:0000256" key="8">
    <source>
        <dbReference type="ARBA" id="ARBA00023065"/>
    </source>
</evidence>
<keyword evidence="3" id="KW-0813">Transport</keyword>
<dbReference type="GO" id="GO:0006879">
    <property type="term" value="P:intracellular iron ion homeostasis"/>
    <property type="evidence" value="ECO:0007669"/>
    <property type="project" value="TreeGrafter"/>
</dbReference>
<comment type="similarity">
    <text evidence="2">Belongs to the ferric reductase (FRE) family.</text>
</comment>
<dbReference type="InterPro" id="IPR013121">
    <property type="entry name" value="Fe_red_NAD-bd_6"/>
</dbReference>
<evidence type="ECO:0000256" key="10">
    <source>
        <dbReference type="ARBA" id="ARBA00023180"/>
    </source>
</evidence>
<keyword evidence="5" id="KW-0249">Electron transport</keyword>
<comment type="subcellular location">
    <subcellularLocation>
        <location evidence="1">Membrane</location>
        <topology evidence="1">Multi-pass membrane protein</topology>
    </subcellularLocation>
</comment>
<dbReference type="Proteomes" id="UP000054321">
    <property type="component" value="Unassembled WGS sequence"/>
</dbReference>
<dbReference type="PROSITE" id="PS51384">
    <property type="entry name" value="FAD_FR"/>
    <property type="match status" value="1"/>
</dbReference>
<dbReference type="Pfam" id="PF08030">
    <property type="entry name" value="NAD_binding_6"/>
    <property type="match status" value="1"/>
</dbReference>
<dbReference type="GO" id="GO:0015677">
    <property type="term" value="P:copper ion import"/>
    <property type="evidence" value="ECO:0007669"/>
    <property type="project" value="TreeGrafter"/>
</dbReference>
<reference evidence="14 15" key="1">
    <citation type="submission" date="2014-04" db="EMBL/GenBank/DDBJ databases">
        <authorList>
            <consortium name="DOE Joint Genome Institute"/>
            <person name="Kuo A."/>
            <person name="Martino E."/>
            <person name="Perotto S."/>
            <person name="Kohler A."/>
            <person name="Nagy L.G."/>
            <person name="Floudas D."/>
            <person name="Copeland A."/>
            <person name="Barry K.W."/>
            <person name="Cichocki N."/>
            <person name="Veneault-Fourrey C."/>
            <person name="LaButti K."/>
            <person name="Lindquist E.A."/>
            <person name="Lipzen A."/>
            <person name="Lundell T."/>
            <person name="Morin E."/>
            <person name="Murat C."/>
            <person name="Sun H."/>
            <person name="Tunlid A."/>
            <person name="Henrissat B."/>
            <person name="Grigoriev I.V."/>
            <person name="Hibbett D.S."/>
            <person name="Martin F."/>
            <person name="Nordberg H.P."/>
            <person name="Cantor M.N."/>
            <person name="Hua S.X."/>
        </authorList>
    </citation>
    <scope>NUCLEOTIDE SEQUENCE [LARGE SCALE GENOMIC DNA]</scope>
    <source>
        <strain evidence="14 15">Zn</strain>
    </source>
</reference>
<evidence type="ECO:0000313" key="14">
    <source>
        <dbReference type="EMBL" id="KIN06713.1"/>
    </source>
</evidence>
<dbReference type="EMBL" id="KN832871">
    <property type="protein sequence ID" value="KIN06713.1"/>
    <property type="molecule type" value="Genomic_DNA"/>
</dbReference>
<evidence type="ECO:0000256" key="2">
    <source>
        <dbReference type="ARBA" id="ARBA00006278"/>
    </source>
</evidence>
<dbReference type="PANTHER" id="PTHR32361">
    <property type="entry name" value="FERRIC/CUPRIC REDUCTASE TRANSMEMBRANE COMPONENT"/>
    <property type="match status" value="1"/>
</dbReference>
<keyword evidence="9 12" id="KW-0472">Membrane</keyword>
<dbReference type="GO" id="GO:0005886">
    <property type="term" value="C:plasma membrane"/>
    <property type="evidence" value="ECO:0007669"/>
    <property type="project" value="TreeGrafter"/>
</dbReference>
<dbReference type="Gene3D" id="3.40.50.80">
    <property type="entry name" value="Nucleotide-binding domain of ferredoxin-NADP reductase (FNR) module"/>
    <property type="match status" value="1"/>
</dbReference>
<dbReference type="InParanoid" id="A0A0C3DX84"/>
<dbReference type="InterPro" id="IPR039261">
    <property type="entry name" value="FNR_nucleotide-bd"/>
</dbReference>
<dbReference type="GO" id="GO:0000293">
    <property type="term" value="F:ferric-chelate reductase activity"/>
    <property type="evidence" value="ECO:0007669"/>
    <property type="project" value="UniProtKB-ARBA"/>
</dbReference>
<keyword evidence="7" id="KW-0560">Oxidoreductase</keyword>
<evidence type="ECO:0000256" key="11">
    <source>
        <dbReference type="SAM" id="MobiDB-lite"/>
    </source>
</evidence>
<dbReference type="InterPro" id="IPR051410">
    <property type="entry name" value="Ferric/Cupric_Reductase"/>
</dbReference>
<dbReference type="AlphaFoldDB" id="A0A0C3DX84"/>